<dbReference type="PANTHER" id="PTHR37419:SF8">
    <property type="entry name" value="TOXIN YJJJ"/>
    <property type="match status" value="1"/>
</dbReference>
<keyword evidence="2" id="KW-0808">Transferase</keyword>
<accession>A0A067Z121</accession>
<evidence type="ECO:0000256" key="2">
    <source>
        <dbReference type="ARBA" id="ARBA00022679"/>
    </source>
</evidence>
<evidence type="ECO:0000313" key="6">
    <source>
        <dbReference type="EMBL" id="AHK70511.1"/>
    </source>
</evidence>
<dbReference type="AlphaFoldDB" id="A0A067Z121"/>
<dbReference type="EMBL" id="CP004373">
    <property type="protein sequence ID" value="AHK70511.1"/>
    <property type="molecule type" value="Genomic_DNA"/>
</dbReference>
<dbReference type="GO" id="GO:0004674">
    <property type="term" value="F:protein serine/threonine kinase activity"/>
    <property type="evidence" value="ECO:0007669"/>
    <property type="project" value="TreeGrafter"/>
</dbReference>
<dbReference type="HOGENOM" id="CLU_041102_0_0_5"/>
<gene>
    <name evidence="6" type="ORF">GLS_c05960</name>
</gene>
<organism evidence="6 7">
    <name type="scientific">Gluconobacter oxydans DSM 3504</name>
    <dbReference type="NCBI Taxonomy" id="1288313"/>
    <lineage>
        <taxon>Bacteria</taxon>
        <taxon>Pseudomonadati</taxon>
        <taxon>Pseudomonadota</taxon>
        <taxon>Alphaproteobacteria</taxon>
        <taxon>Acetobacterales</taxon>
        <taxon>Acetobacteraceae</taxon>
        <taxon>Gluconobacter</taxon>
    </lineage>
</organism>
<dbReference type="Proteomes" id="UP000031656">
    <property type="component" value="Chromosome"/>
</dbReference>
<reference evidence="6 7" key="1">
    <citation type="journal article" date="2015" name="Appl. Microbiol. Biotechnol.">
        <title>The consequence of an additional NADH dehydrogenase paralog on the growth of Gluconobacter oxydans DSM3504.</title>
        <authorList>
            <person name="Kostner D."/>
            <person name="Luchterhand B."/>
            <person name="Junker A."/>
            <person name="Volland S."/>
            <person name="Daniel R."/>
            <person name="Buchs J."/>
            <person name="Liebl W."/>
            <person name="Ehrenreich A."/>
        </authorList>
    </citation>
    <scope>NUCLEOTIDE SEQUENCE [LARGE SCALE GENOMIC DNA]</scope>
    <source>
        <strain evidence="6">DSM 3504</strain>
    </source>
</reference>
<dbReference type="Pfam" id="PF07804">
    <property type="entry name" value="HipA_C"/>
    <property type="match status" value="1"/>
</dbReference>
<evidence type="ECO:0000256" key="3">
    <source>
        <dbReference type="ARBA" id="ARBA00022777"/>
    </source>
</evidence>
<dbReference type="KEGG" id="goy:GLS_c05960"/>
<dbReference type="Gene3D" id="1.10.1070.20">
    <property type="match status" value="1"/>
</dbReference>
<sequence>MSDFEVLIDLEKRQHPVGLLRCNATRGSESILFEYHKRWLDHPASFPLEPGLPLQSGIFAPPSGQSIFGSIGDSSPDSWGRRLLQRAEHHQATRQGLAARTLSGTDFLMAVADDARLGALRFRPVTEKGFLSPSGGYAPIKEFRNLMEIADRFFSAEETEDDLQSLLPVATCLGGARPKVSARDQDGHPVIAKFPKETDDYCIETWEAIALRLADQAGIPTAPHQLIEVSGKRVLLTQRFDRVREQRIPFLSAMAMLGRQDGESASYPEIAEILFLQGSQGKAEAQALYRRMTFNVLISNVDDHLRNHGFLWSEDRGWHLSPAYDLNPVPSDIKARVLSTHIDLDDGTCSLDLLEAASGYFELSLQQARSIIRDVATVTANWRNVAKAAGARGSEINRMASAVEHTKLRRALRL</sequence>
<dbReference type="InterPro" id="IPR012893">
    <property type="entry name" value="HipA-like_C"/>
</dbReference>
<comment type="similarity">
    <text evidence="1">Belongs to the HipA Ser/Thr kinase family.</text>
</comment>
<proteinExistence type="inferred from homology"/>
<dbReference type="InterPro" id="IPR017508">
    <property type="entry name" value="HipA_N1"/>
</dbReference>
<evidence type="ECO:0000313" key="7">
    <source>
        <dbReference type="Proteomes" id="UP000031656"/>
    </source>
</evidence>
<name>A0A067Z121_GLUOY</name>
<dbReference type="Pfam" id="PF13657">
    <property type="entry name" value="Couple_hipA"/>
    <property type="match status" value="1"/>
</dbReference>
<evidence type="ECO:0000259" key="5">
    <source>
        <dbReference type="Pfam" id="PF13657"/>
    </source>
</evidence>
<protein>
    <submittedName>
        <fullName evidence="6">HipA domain protein</fullName>
    </submittedName>
</protein>
<keyword evidence="3" id="KW-0418">Kinase</keyword>
<dbReference type="InterPro" id="IPR052028">
    <property type="entry name" value="HipA_Ser/Thr_kinase"/>
</dbReference>
<dbReference type="GO" id="GO:0005829">
    <property type="term" value="C:cytosol"/>
    <property type="evidence" value="ECO:0007669"/>
    <property type="project" value="TreeGrafter"/>
</dbReference>
<dbReference type="PANTHER" id="PTHR37419">
    <property type="entry name" value="SERINE/THREONINE-PROTEIN KINASE TOXIN HIPA"/>
    <property type="match status" value="1"/>
</dbReference>
<evidence type="ECO:0000256" key="1">
    <source>
        <dbReference type="ARBA" id="ARBA00010164"/>
    </source>
</evidence>
<evidence type="ECO:0000259" key="4">
    <source>
        <dbReference type="Pfam" id="PF07804"/>
    </source>
</evidence>
<feature type="domain" description="HipA N-terminal subdomain 1" evidence="5">
    <location>
        <begin position="14"/>
        <end position="92"/>
    </location>
</feature>
<feature type="domain" description="HipA-like C-terminal" evidence="4">
    <location>
        <begin position="173"/>
        <end position="382"/>
    </location>
</feature>